<evidence type="ECO:0000313" key="3">
    <source>
        <dbReference type="Proteomes" id="UP000688947"/>
    </source>
</evidence>
<sequence length="235" mass="26164">MDEDEEIGHITPMETNGVNADYIVVEEMSRTPGNVTCVTPDHSAETKQAAGNAAKDDSGSDTEVISEPRILFPAPTHKSLGLSKDVETRQTPKQTEEPTQSLAVPHVALAWANVCCSWADISPRLEESNDWFWFLVSTIYLDLVAKPDCRGDVESVLKISGMICEQNCRLSQSLRERVEERWFSQPRRSRIDGFASSGGLLDAKWPMVPVSRCVGNPRMPQGLGRFLETINARFR</sequence>
<feature type="compositionally biased region" description="Basic and acidic residues" evidence="1">
    <location>
        <begin position="84"/>
        <end position="96"/>
    </location>
</feature>
<gene>
    <name evidence="2" type="ORF">JG687_00015034</name>
</gene>
<dbReference type="AlphaFoldDB" id="A0A8T1TW18"/>
<evidence type="ECO:0000256" key="1">
    <source>
        <dbReference type="SAM" id="MobiDB-lite"/>
    </source>
</evidence>
<reference evidence="2" key="1">
    <citation type="submission" date="2021-01" db="EMBL/GenBank/DDBJ databases">
        <title>Phytophthora aleatoria, a newly-described species from Pinus radiata is distinct from Phytophthora cactorum isolates based on comparative genomics.</title>
        <authorList>
            <person name="Mcdougal R."/>
            <person name="Panda P."/>
            <person name="Williams N."/>
            <person name="Studholme D.J."/>
        </authorList>
    </citation>
    <scope>NUCLEOTIDE SEQUENCE</scope>
    <source>
        <strain evidence="2">NZFS 3830</strain>
    </source>
</reference>
<organism evidence="2 3">
    <name type="scientific">Phytophthora cactorum</name>
    <dbReference type="NCBI Taxonomy" id="29920"/>
    <lineage>
        <taxon>Eukaryota</taxon>
        <taxon>Sar</taxon>
        <taxon>Stramenopiles</taxon>
        <taxon>Oomycota</taxon>
        <taxon>Peronosporomycetes</taxon>
        <taxon>Peronosporales</taxon>
        <taxon>Peronosporaceae</taxon>
        <taxon>Phytophthora</taxon>
    </lineage>
</organism>
<evidence type="ECO:0000313" key="2">
    <source>
        <dbReference type="EMBL" id="KAG6949187.1"/>
    </source>
</evidence>
<name>A0A8T1TW18_9STRA</name>
<dbReference type="Proteomes" id="UP000688947">
    <property type="component" value="Unassembled WGS sequence"/>
</dbReference>
<proteinExistence type="predicted"/>
<protein>
    <submittedName>
        <fullName evidence="2">Uncharacterized protein</fullName>
    </submittedName>
</protein>
<feature type="region of interest" description="Disordered" evidence="1">
    <location>
        <begin position="33"/>
        <end position="63"/>
    </location>
</feature>
<accession>A0A8T1TW18</accession>
<feature type="region of interest" description="Disordered" evidence="1">
    <location>
        <begin position="81"/>
        <end position="100"/>
    </location>
</feature>
<dbReference type="EMBL" id="JAENGZ010001283">
    <property type="protein sequence ID" value="KAG6949187.1"/>
    <property type="molecule type" value="Genomic_DNA"/>
</dbReference>
<comment type="caution">
    <text evidence="2">The sequence shown here is derived from an EMBL/GenBank/DDBJ whole genome shotgun (WGS) entry which is preliminary data.</text>
</comment>
<dbReference type="OrthoDB" id="105906at2759"/>